<evidence type="ECO:0000256" key="1">
    <source>
        <dbReference type="ARBA" id="ARBA00001033"/>
    </source>
</evidence>
<feature type="binding site" evidence="5">
    <location>
        <position position="108"/>
    </location>
    <ligand>
        <name>Mg(2+)</name>
        <dbReference type="ChEBI" id="CHEBI:18420"/>
        <label>1</label>
        <note>catalytic</note>
    </ligand>
</feature>
<accession>A0A1Y1HKN1</accession>
<reference evidence="7 8" key="1">
    <citation type="journal article" date="2014" name="Nat. Commun.">
        <title>Klebsormidium flaccidum genome reveals primary factors for plant terrestrial adaptation.</title>
        <authorList>
            <person name="Hori K."/>
            <person name="Maruyama F."/>
            <person name="Fujisawa T."/>
            <person name="Togashi T."/>
            <person name="Yamamoto N."/>
            <person name="Seo M."/>
            <person name="Sato S."/>
            <person name="Yamada T."/>
            <person name="Mori H."/>
            <person name="Tajima N."/>
            <person name="Moriyama T."/>
            <person name="Ikeuchi M."/>
            <person name="Watanabe M."/>
            <person name="Wada H."/>
            <person name="Kobayashi K."/>
            <person name="Saito M."/>
            <person name="Masuda T."/>
            <person name="Sasaki-Sekimoto Y."/>
            <person name="Mashiguchi K."/>
            <person name="Awai K."/>
            <person name="Shimojima M."/>
            <person name="Masuda S."/>
            <person name="Iwai M."/>
            <person name="Nobusawa T."/>
            <person name="Narise T."/>
            <person name="Kondo S."/>
            <person name="Saito H."/>
            <person name="Sato R."/>
            <person name="Murakawa M."/>
            <person name="Ihara Y."/>
            <person name="Oshima-Yamada Y."/>
            <person name="Ohtaka K."/>
            <person name="Satoh M."/>
            <person name="Sonobe K."/>
            <person name="Ishii M."/>
            <person name="Ohtani R."/>
            <person name="Kanamori-Sato M."/>
            <person name="Honoki R."/>
            <person name="Miyazaki D."/>
            <person name="Mochizuki H."/>
            <person name="Umetsu J."/>
            <person name="Higashi K."/>
            <person name="Shibata D."/>
            <person name="Kamiya Y."/>
            <person name="Sato N."/>
            <person name="Nakamura Y."/>
            <person name="Tabata S."/>
            <person name="Ida S."/>
            <person name="Kurokawa K."/>
            <person name="Ohta H."/>
        </authorList>
    </citation>
    <scope>NUCLEOTIDE SEQUENCE [LARGE SCALE GENOMIC DNA]</scope>
    <source>
        <strain evidence="7 8">NIES-2285</strain>
    </source>
</reference>
<dbReference type="SUPFAM" id="SSF56655">
    <property type="entry name" value="Carbohydrate phosphatase"/>
    <property type="match status" value="1"/>
</dbReference>
<dbReference type="GO" id="GO:0007165">
    <property type="term" value="P:signal transduction"/>
    <property type="evidence" value="ECO:0000318"/>
    <property type="project" value="GO_Central"/>
</dbReference>
<keyword evidence="8" id="KW-1185">Reference proteome</keyword>
<dbReference type="GO" id="GO:0046872">
    <property type="term" value="F:metal ion binding"/>
    <property type="evidence" value="ECO:0007669"/>
    <property type="project" value="UniProtKB-KW"/>
</dbReference>
<dbReference type="UniPathway" id="UPA00823">
    <property type="reaction ID" value="UER00788"/>
</dbReference>
<dbReference type="GO" id="GO:0006021">
    <property type="term" value="P:inositol biosynthetic process"/>
    <property type="evidence" value="ECO:0007669"/>
    <property type="project" value="UniProtKB-UniPathway"/>
</dbReference>
<dbReference type="Gene3D" id="3.40.190.80">
    <property type="match status" value="1"/>
</dbReference>
<keyword evidence="4 5" id="KW-0460">Magnesium</keyword>
<evidence type="ECO:0000313" key="8">
    <source>
        <dbReference type="Proteomes" id="UP000054558"/>
    </source>
</evidence>
<comment type="similarity">
    <text evidence="2 6">Belongs to the inositol monophosphatase superfamily.</text>
</comment>
<dbReference type="AlphaFoldDB" id="A0A1Y1HKN1"/>
<feature type="binding site" evidence="5">
    <location>
        <position position="236"/>
    </location>
    <ligand>
        <name>Mg(2+)</name>
        <dbReference type="ChEBI" id="CHEBI:18420"/>
        <label>1</label>
        <note>catalytic</note>
    </ligand>
</feature>
<dbReference type="GO" id="GO:0006020">
    <property type="term" value="P:inositol metabolic process"/>
    <property type="evidence" value="ECO:0000318"/>
    <property type="project" value="GO_Central"/>
</dbReference>
<evidence type="ECO:0000313" key="7">
    <source>
        <dbReference type="EMBL" id="GAQ78513.1"/>
    </source>
</evidence>
<evidence type="ECO:0000256" key="2">
    <source>
        <dbReference type="ARBA" id="ARBA00009759"/>
    </source>
</evidence>
<gene>
    <name evidence="7" type="ORF">KFL_000140330</name>
</gene>
<dbReference type="PRINTS" id="PR00377">
    <property type="entry name" value="IMPHPHTASES"/>
</dbReference>
<evidence type="ECO:0000256" key="6">
    <source>
        <dbReference type="RuleBase" id="RU364068"/>
    </source>
</evidence>
<dbReference type="PANTHER" id="PTHR20854:SF49">
    <property type="entry name" value="INOSITOL-1-MONOPHOSPHATASE"/>
    <property type="match status" value="1"/>
</dbReference>
<dbReference type="OMA" id="SYPEHKF"/>
<sequence length="295" mass="31560">MAYTTEGAKAGASPEDLKMEIEGVAKKAAMEAGRLIVAASGKAQNVETKGVRSDLVTEVDKACEDLIKQRVQESFPDHSILGEETSTSEELERLDATLADSDWTWIVDPIDGTLNFVGGLPLSVVSIGVAKANRVEVGVVFNPYSGELFTARRGEGAFLNGERISVLPPETELEDGAVSVGFPSKRPVRERMLRGVSAVAPHARTVRALGTAALHMSYVAAGKLACFFELNLKPWDVAAAWLIVEEAGGRVTDMAGKPMRLRAGPILASCGGQLHERVLSLLREAECTGEESDLR</sequence>
<proteinExistence type="inferred from homology"/>
<feature type="binding site" evidence="5">
    <location>
        <position position="83"/>
    </location>
    <ligand>
        <name>Mg(2+)</name>
        <dbReference type="ChEBI" id="CHEBI:18420"/>
        <label>1</label>
        <note>catalytic</note>
    </ligand>
</feature>
<dbReference type="GO" id="GO:0046854">
    <property type="term" value="P:phosphatidylinositol phosphate biosynthetic process"/>
    <property type="evidence" value="ECO:0007669"/>
    <property type="project" value="InterPro"/>
</dbReference>
<dbReference type="Proteomes" id="UP000054558">
    <property type="component" value="Unassembled WGS sequence"/>
</dbReference>
<name>A0A1Y1HKN1_KLENI</name>
<dbReference type="FunFam" id="3.30.540.10:FF:000004">
    <property type="entry name" value="Inositol-1-monophosphatase"/>
    <property type="match status" value="1"/>
</dbReference>
<dbReference type="CDD" id="cd01639">
    <property type="entry name" value="IMPase"/>
    <property type="match status" value="1"/>
</dbReference>
<evidence type="ECO:0000256" key="4">
    <source>
        <dbReference type="ARBA" id="ARBA00022842"/>
    </source>
</evidence>
<dbReference type="InterPro" id="IPR000760">
    <property type="entry name" value="Inositol_monophosphatase-like"/>
</dbReference>
<dbReference type="PANTHER" id="PTHR20854">
    <property type="entry name" value="INOSITOL MONOPHOSPHATASE"/>
    <property type="match status" value="1"/>
</dbReference>
<dbReference type="GO" id="GO:0008934">
    <property type="term" value="F:inositol monophosphate 1-phosphatase activity"/>
    <property type="evidence" value="ECO:0000318"/>
    <property type="project" value="GO_Central"/>
</dbReference>
<comment type="pathway">
    <text evidence="6">Polyol metabolism; myo-inositol biosynthesis; myo-inositol from D-glucose 6-phosphate: step 2/2.</text>
</comment>
<evidence type="ECO:0000256" key="5">
    <source>
        <dbReference type="PIRSR" id="PIRSR600760-2"/>
    </source>
</evidence>
<dbReference type="InterPro" id="IPR033942">
    <property type="entry name" value="IMPase"/>
</dbReference>
<feature type="binding site" evidence="5">
    <location>
        <position position="110"/>
    </location>
    <ligand>
        <name>Mg(2+)</name>
        <dbReference type="ChEBI" id="CHEBI:18420"/>
        <label>1</label>
        <note>catalytic</note>
    </ligand>
</feature>
<feature type="binding site" evidence="5">
    <location>
        <position position="111"/>
    </location>
    <ligand>
        <name>Mg(2+)</name>
        <dbReference type="ChEBI" id="CHEBI:18420"/>
        <label>1</label>
        <note>catalytic</note>
    </ligand>
</feature>
<dbReference type="Pfam" id="PF00459">
    <property type="entry name" value="Inositol_P"/>
    <property type="match status" value="1"/>
</dbReference>
<evidence type="ECO:0000256" key="3">
    <source>
        <dbReference type="ARBA" id="ARBA00022723"/>
    </source>
</evidence>
<keyword evidence="6" id="KW-0378">Hydrolase</keyword>
<dbReference type="STRING" id="105231.A0A1Y1HKN1"/>
<organism evidence="7 8">
    <name type="scientific">Klebsormidium nitens</name>
    <name type="common">Green alga</name>
    <name type="synonym">Ulothrix nitens</name>
    <dbReference type="NCBI Taxonomy" id="105231"/>
    <lineage>
        <taxon>Eukaryota</taxon>
        <taxon>Viridiplantae</taxon>
        <taxon>Streptophyta</taxon>
        <taxon>Klebsormidiophyceae</taxon>
        <taxon>Klebsormidiales</taxon>
        <taxon>Klebsormidiaceae</taxon>
        <taxon>Klebsormidium</taxon>
    </lineage>
</organism>
<dbReference type="Gene3D" id="3.30.540.10">
    <property type="entry name" value="Fructose-1,6-Bisphosphatase, subunit A, domain 1"/>
    <property type="match status" value="1"/>
</dbReference>
<comment type="cofactor">
    <cofactor evidence="5 6">
        <name>Mg(2+)</name>
        <dbReference type="ChEBI" id="CHEBI:18420"/>
    </cofactor>
</comment>
<dbReference type="PROSITE" id="PS00630">
    <property type="entry name" value="IMP_2"/>
    <property type="match status" value="1"/>
</dbReference>
<dbReference type="EC" id="3.1.3.25" evidence="6"/>
<dbReference type="OrthoDB" id="10254945at2759"/>
<comment type="catalytic activity">
    <reaction evidence="1 6">
        <text>a myo-inositol phosphate + H2O = myo-inositol + phosphate</text>
        <dbReference type="Rhea" id="RHEA:24056"/>
        <dbReference type="ChEBI" id="CHEBI:15377"/>
        <dbReference type="ChEBI" id="CHEBI:17268"/>
        <dbReference type="ChEBI" id="CHEBI:43474"/>
        <dbReference type="ChEBI" id="CHEBI:84139"/>
        <dbReference type="EC" id="3.1.3.25"/>
    </reaction>
</comment>
<dbReference type="InterPro" id="IPR020550">
    <property type="entry name" value="Inositol_monophosphatase_CS"/>
</dbReference>
<dbReference type="EMBL" id="DF236963">
    <property type="protein sequence ID" value="GAQ78513.1"/>
    <property type="molecule type" value="Genomic_DNA"/>
</dbReference>
<protein>
    <recommendedName>
        <fullName evidence="6">Inositol-1-monophosphatase</fullName>
        <ecNumber evidence="6">3.1.3.25</ecNumber>
    </recommendedName>
</protein>
<keyword evidence="3 5" id="KW-0479">Metal-binding</keyword>